<accession>A0Y8V7</accession>
<organism evidence="6 7">
    <name type="scientific">marine gamma proteobacterium HTCC2143</name>
    <dbReference type="NCBI Taxonomy" id="247633"/>
    <lineage>
        <taxon>Bacteria</taxon>
        <taxon>Pseudomonadati</taxon>
        <taxon>Pseudomonadota</taxon>
        <taxon>Gammaproteobacteria</taxon>
        <taxon>Cellvibrionales</taxon>
        <taxon>Spongiibacteraceae</taxon>
        <taxon>BD1-7 clade</taxon>
    </lineage>
</organism>
<reference evidence="6 7" key="1">
    <citation type="journal article" date="2010" name="J. Bacteriol.">
        <title>Genome sequence of the oligotrophic marine Gammaproteobacterium HTCC2143, isolated from the Oregon Coast.</title>
        <authorList>
            <person name="Oh H.M."/>
            <person name="Kang I."/>
            <person name="Ferriera S."/>
            <person name="Giovannoni S.J."/>
            <person name="Cho J.C."/>
        </authorList>
    </citation>
    <scope>NUCLEOTIDE SEQUENCE [LARGE SCALE GENOMIC DNA]</scope>
    <source>
        <strain evidence="6 7">HTCC2143</strain>
    </source>
</reference>
<evidence type="ECO:0000313" key="6">
    <source>
        <dbReference type="EMBL" id="EAW32561.1"/>
    </source>
</evidence>
<dbReference type="CDD" id="cd13539">
    <property type="entry name" value="PBP2_AvModA"/>
    <property type="match status" value="1"/>
</dbReference>
<evidence type="ECO:0000256" key="4">
    <source>
        <dbReference type="PIRSR" id="PIRSR004846-1"/>
    </source>
</evidence>
<dbReference type="PANTHER" id="PTHR30632:SF14">
    <property type="entry name" value="TUNGSTATE_MOLYBDATE_CHROMATE-BINDING PROTEIN MODA"/>
    <property type="match status" value="1"/>
</dbReference>
<feature type="binding site" evidence="4">
    <location>
        <position position="56"/>
    </location>
    <ligand>
        <name>molybdate</name>
        <dbReference type="ChEBI" id="CHEBI:36264"/>
    </ligand>
</feature>
<dbReference type="Gene3D" id="3.40.190.10">
    <property type="entry name" value="Periplasmic binding protein-like II"/>
    <property type="match status" value="2"/>
</dbReference>
<dbReference type="STRING" id="247633.GP2143_14936"/>
<name>A0Y8V7_9GAMM</name>
<keyword evidence="3 5" id="KW-0732">Signal</keyword>
<evidence type="ECO:0000256" key="2">
    <source>
        <dbReference type="ARBA" id="ARBA00022723"/>
    </source>
</evidence>
<keyword evidence="2 4" id="KW-0479">Metal-binding</keyword>
<evidence type="ECO:0000256" key="3">
    <source>
        <dbReference type="ARBA" id="ARBA00022729"/>
    </source>
</evidence>
<feature type="binding site" evidence="4">
    <location>
        <position position="182"/>
    </location>
    <ligand>
        <name>molybdate</name>
        <dbReference type="ChEBI" id="CHEBI:36264"/>
    </ligand>
</feature>
<dbReference type="Pfam" id="PF13531">
    <property type="entry name" value="SBP_bac_11"/>
    <property type="match status" value="1"/>
</dbReference>
<gene>
    <name evidence="6" type="ORF">GP2143_14936</name>
</gene>
<comment type="similarity">
    <text evidence="1">Belongs to the bacterial solute-binding protein ModA family.</text>
</comment>
<keyword evidence="7" id="KW-1185">Reference proteome</keyword>
<sequence length="268" mass="29519">MSKFLLTVFCCLWTAMPAASVATIATASNFRWAMSDLINAFEASHPHQLRQVNASSGILFNQITFGAPFDVMLSANSRYPQQLEQLNLAVPESRFTYAEGKLVLAFSDTMQAIPCSFSNDNHLPTVILSCFTAALTNVRQQRSKLAVANPDIAPYGIAAQQALQHLGLWDVTRQHLVRGSNVGQAYQFVATGNTAAGFVALSQMSALQNQASDSLAYWRVPENWYQPIRQQAILLQSGKKNLAALSFLVFLKTGEAKDIIERHGYTTR</sequence>
<keyword evidence="4" id="KW-0500">Molybdenum</keyword>
<dbReference type="OrthoDB" id="9785015at2"/>
<dbReference type="SUPFAM" id="SSF53850">
    <property type="entry name" value="Periplasmic binding protein-like II"/>
    <property type="match status" value="1"/>
</dbReference>
<evidence type="ECO:0000313" key="7">
    <source>
        <dbReference type="Proteomes" id="UP000004931"/>
    </source>
</evidence>
<comment type="caution">
    <text evidence="6">The sequence shown here is derived from an EMBL/GenBank/DDBJ whole genome shotgun (WGS) entry which is preliminary data.</text>
</comment>
<dbReference type="GO" id="GO:0046872">
    <property type="term" value="F:metal ion binding"/>
    <property type="evidence" value="ECO:0007669"/>
    <property type="project" value="UniProtKB-KW"/>
</dbReference>
<dbReference type="InterPro" id="IPR044084">
    <property type="entry name" value="AvModA-like_subst-bd"/>
</dbReference>
<evidence type="ECO:0000256" key="5">
    <source>
        <dbReference type="SAM" id="SignalP"/>
    </source>
</evidence>
<dbReference type="GO" id="GO:0030973">
    <property type="term" value="F:molybdate ion binding"/>
    <property type="evidence" value="ECO:0007669"/>
    <property type="project" value="InterPro"/>
</dbReference>
<dbReference type="AlphaFoldDB" id="A0Y8V7"/>
<dbReference type="Proteomes" id="UP000004931">
    <property type="component" value="Unassembled WGS sequence"/>
</dbReference>
<dbReference type="PIRSF" id="PIRSF004846">
    <property type="entry name" value="ModA"/>
    <property type="match status" value="1"/>
</dbReference>
<dbReference type="NCBIfam" id="TIGR01256">
    <property type="entry name" value="modA"/>
    <property type="match status" value="1"/>
</dbReference>
<dbReference type="PANTHER" id="PTHR30632">
    <property type="entry name" value="MOLYBDATE-BINDING PERIPLASMIC PROTEIN"/>
    <property type="match status" value="1"/>
</dbReference>
<dbReference type="eggNOG" id="COG0725">
    <property type="taxonomic scope" value="Bacteria"/>
</dbReference>
<dbReference type="EMBL" id="AAVT01000001">
    <property type="protein sequence ID" value="EAW32561.1"/>
    <property type="molecule type" value="Genomic_DNA"/>
</dbReference>
<feature type="chain" id="PRO_5002630828" evidence="5">
    <location>
        <begin position="28"/>
        <end position="268"/>
    </location>
</feature>
<feature type="signal peptide" evidence="5">
    <location>
        <begin position="1"/>
        <end position="27"/>
    </location>
</feature>
<proteinExistence type="inferred from homology"/>
<evidence type="ECO:0000256" key="1">
    <source>
        <dbReference type="ARBA" id="ARBA00009175"/>
    </source>
</evidence>
<protein>
    <submittedName>
        <fullName evidence="6">Molybdenum ABC transporter Molybdate-binding protein</fullName>
    </submittedName>
</protein>
<dbReference type="InterPro" id="IPR050682">
    <property type="entry name" value="ModA/WtpA"/>
</dbReference>
<dbReference type="InterPro" id="IPR005950">
    <property type="entry name" value="ModA"/>
</dbReference>
<dbReference type="GO" id="GO:0015689">
    <property type="term" value="P:molybdate ion transport"/>
    <property type="evidence" value="ECO:0007669"/>
    <property type="project" value="InterPro"/>
</dbReference>